<dbReference type="Gene3D" id="2.30.30.770">
    <property type="match status" value="1"/>
</dbReference>
<evidence type="ECO:0000259" key="4">
    <source>
        <dbReference type="SMART" id="SM00739"/>
    </source>
</evidence>
<dbReference type="OrthoDB" id="2365484at2759"/>
<comment type="similarity">
    <text evidence="1">Belongs to the eukaryotic ribosomal protein eL27 family.</text>
</comment>
<evidence type="ECO:0000313" key="5">
    <source>
        <dbReference type="Proteomes" id="UP000515125"/>
    </source>
</evidence>
<dbReference type="InterPro" id="IPR041991">
    <property type="entry name" value="Ribosomal_eL27_KOW"/>
</dbReference>
<evidence type="ECO:0000313" key="6">
    <source>
        <dbReference type="RefSeq" id="XP_022589863.2"/>
    </source>
</evidence>
<keyword evidence="2 6" id="KW-0689">Ribosomal protein</keyword>
<reference evidence="6" key="1">
    <citation type="submission" date="2025-08" db="UniProtKB">
        <authorList>
            <consortium name="RefSeq"/>
        </authorList>
    </citation>
    <scope>IDENTIFICATION</scope>
</reference>
<dbReference type="InterPro" id="IPR005824">
    <property type="entry name" value="KOW"/>
</dbReference>
<dbReference type="SMART" id="SM00739">
    <property type="entry name" value="KOW"/>
    <property type="match status" value="1"/>
</dbReference>
<protein>
    <submittedName>
        <fullName evidence="6">60S ribosomal protein L27</fullName>
    </submittedName>
</protein>
<dbReference type="GeneID" id="34619346"/>
<sequence length="146" mass="16657">MVKLLKPGRVVMVLNGRMAGKKGVVVSTSEGTKERHFCYCLIAGIERAPLHVTKRMCATKVEKRMRPKTFIRYVNVRHLMPTRYTVSNDFDIKALVPEGALDNSAARKKARKDLAGIFYEKFMNPVNEKAGKVSKDVLFLRKKLRF</sequence>
<dbReference type="RefSeq" id="XP_022589863.2">
    <property type="nucleotide sequence ID" value="XM_022732640.2"/>
</dbReference>
<dbReference type="InterPro" id="IPR038655">
    <property type="entry name" value="Ribosomal_eL27_sf"/>
</dbReference>
<gene>
    <name evidence="6" type="primary">LOC34619346</name>
</gene>
<name>A0A6P5WDF9_9EIME</name>
<accession>A0A6P5WDF9</accession>
<dbReference type="Proteomes" id="UP000515125">
    <property type="component" value="Unplaced"/>
</dbReference>
<dbReference type="PANTHER" id="PTHR10497">
    <property type="entry name" value="60S RIBOSOMAL PROTEIN L27"/>
    <property type="match status" value="1"/>
</dbReference>
<dbReference type="GO" id="GO:0005840">
    <property type="term" value="C:ribosome"/>
    <property type="evidence" value="ECO:0007669"/>
    <property type="project" value="UniProtKB-KW"/>
</dbReference>
<dbReference type="GO" id="GO:0003735">
    <property type="term" value="F:structural constituent of ribosome"/>
    <property type="evidence" value="ECO:0007669"/>
    <property type="project" value="InterPro"/>
</dbReference>
<dbReference type="InterPro" id="IPR001141">
    <property type="entry name" value="Ribosomal_eL27"/>
</dbReference>
<evidence type="ECO:0000256" key="1">
    <source>
        <dbReference type="ARBA" id="ARBA00009124"/>
    </source>
</evidence>
<dbReference type="CDD" id="cd06090">
    <property type="entry name" value="KOW_RPL27"/>
    <property type="match status" value="1"/>
</dbReference>
<evidence type="ECO:0000256" key="2">
    <source>
        <dbReference type="ARBA" id="ARBA00022980"/>
    </source>
</evidence>
<dbReference type="InterPro" id="IPR008991">
    <property type="entry name" value="Translation_prot_SH3-like_sf"/>
</dbReference>
<proteinExistence type="inferred from homology"/>
<organism evidence="5 6">
    <name type="scientific">Cyclospora cayetanensis</name>
    <dbReference type="NCBI Taxonomy" id="88456"/>
    <lineage>
        <taxon>Eukaryota</taxon>
        <taxon>Sar</taxon>
        <taxon>Alveolata</taxon>
        <taxon>Apicomplexa</taxon>
        <taxon>Conoidasida</taxon>
        <taxon>Coccidia</taxon>
        <taxon>Eucoccidiorida</taxon>
        <taxon>Eimeriorina</taxon>
        <taxon>Eimeriidae</taxon>
        <taxon>Cyclospora</taxon>
    </lineage>
</organism>
<dbReference type="AlphaFoldDB" id="A0A6P5WDF9"/>
<dbReference type="Pfam" id="PF01777">
    <property type="entry name" value="Ribosomal_L27e"/>
    <property type="match status" value="1"/>
</dbReference>
<dbReference type="GO" id="GO:1990904">
    <property type="term" value="C:ribonucleoprotein complex"/>
    <property type="evidence" value="ECO:0007669"/>
    <property type="project" value="UniProtKB-KW"/>
</dbReference>
<dbReference type="SUPFAM" id="SSF50104">
    <property type="entry name" value="Translation proteins SH3-like domain"/>
    <property type="match status" value="1"/>
</dbReference>
<feature type="domain" description="KOW" evidence="4">
    <location>
        <begin position="4"/>
        <end position="31"/>
    </location>
</feature>
<evidence type="ECO:0000256" key="3">
    <source>
        <dbReference type="ARBA" id="ARBA00023274"/>
    </source>
</evidence>
<keyword evidence="3" id="KW-0687">Ribonucleoprotein</keyword>
<dbReference type="GO" id="GO:0006412">
    <property type="term" value="P:translation"/>
    <property type="evidence" value="ECO:0007669"/>
    <property type="project" value="InterPro"/>
</dbReference>
<dbReference type="Pfam" id="PF00467">
    <property type="entry name" value="KOW"/>
    <property type="match status" value="1"/>
</dbReference>
<keyword evidence="5" id="KW-1185">Reference proteome</keyword>